<keyword evidence="2" id="KW-0804">Transcription</keyword>
<keyword evidence="7" id="KW-1185">Reference proteome</keyword>
<dbReference type="Pfam" id="PF13490">
    <property type="entry name" value="zf-HC2"/>
    <property type="match status" value="1"/>
</dbReference>
<evidence type="ECO:0000256" key="4">
    <source>
        <dbReference type="SAM" id="Phobius"/>
    </source>
</evidence>
<sequence>MTVFDRYRRWIDDYVDGELDAERAGNFTRHLESCAECKREVAQKRQLKQLLKRQHGDASVPQSLQSKLLSAKVVAPEYHYDVPEEPARSRAFTPMMACMTALVLLTGALFAAWSVGGSAANAKTEFPQLANSWSETPQPLSATDVAGLRRDGWNLASLDFLGLHFDKAQARKANGVYEVTMNFVKEASATRPAVTVSVVEQRSHETSLESASLQAAERPGSRMASADKDPNPHRIVRNLQVSAAQYTVDIETGTQTANNAVTPVSNDVATLAGQVLDRLKTTDQGRLQFVERQTDPWNRLVDGLGRLVGVS</sequence>
<feature type="domain" description="Putative zinc-finger" evidence="5">
    <location>
        <begin position="7"/>
        <end position="37"/>
    </location>
</feature>
<dbReference type="AlphaFoldDB" id="A0A7W9DA24"/>
<dbReference type="InterPro" id="IPR027383">
    <property type="entry name" value="Znf_put"/>
</dbReference>
<keyword evidence="4" id="KW-1133">Transmembrane helix</keyword>
<feature type="region of interest" description="Disordered" evidence="3">
    <location>
        <begin position="205"/>
        <end position="232"/>
    </location>
</feature>
<reference evidence="6 7" key="1">
    <citation type="submission" date="2020-08" db="EMBL/GenBank/DDBJ databases">
        <title>Sequencing the genomes of 1000 actinobacteria strains.</title>
        <authorList>
            <person name="Klenk H.-P."/>
        </authorList>
    </citation>
    <scope>NUCLEOTIDE SEQUENCE [LARGE SCALE GENOMIC DNA]</scope>
    <source>
        <strain evidence="6 7">DSM 23694</strain>
    </source>
</reference>
<evidence type="ECO:0000313" key="7">
    <source>
        <dbReference type="Proteomes" id="UP000523863"/>
    </source>
</evidence>
<dbReference type="EMBL" id="JACHBL010000001">
    <property type="protein sequence ID" value="MBB5597185.1"/>
    <property type="molecule type" value="Genomic_DNA"/>
</dbReference>
<evidence type="ECO:0000256" key="3">
    <source>
        <dbReference type="SAM" id="MobiDB-lite"/>
    </source>
</evidence>
<feature type="transmembrane region" description="Helical" evidence="4">
    <location>
        <begin position="96"/>
        <end position="116"/>
    </location>
</feature>
<protein>
    <recommendedName>
        <fullName evidence="5">Putative zinc-finger domain-containing protein</fullName>
    </recommendedName>
</protein>
<proteinExistence type="predicted"/>
<evidence type="ECO:0000256" key="2">
    <source>
        <dbReference type="ARBA" id="ARBA00023163"/>
    </source>
</evidence>
<gene>
    <name evidence="6" type="ORF">BKA12_000265</name>
</gene>
<accession>A0A7W9DA24</accession>
<comment type="caution">
    <text evidence="6">The sequence shown here is derived from an EMBL/GenBank/DDBJ whole genome shotgun (WGS) entry which is preliminary data.</text>
</comment>
<dbReference type="Proteomes" id="UP000523863">
    <property type="component" value="Unassembled WGS sequence"/>
</dbReference>
<keyword evidence="1" id="KW-0805">Transcription regulation</keyword>
<organism evidence="6 7">
    <name type="scientific">Neomicrococcus lactis</name>
    <dbReference type="NCBI Taxonomy" id="732241"/>
    <lineage>
        <taxon>Bacteria</taxon>
        <taxon>Bacillati</taxon>
        <taxon>Actinomycetota</taxon>
        <taxon>Actinomycetes</taxon>
        <taxon>Micrococcales</taxon>
        <taxon>Micrococcaceae</taxon>
        <taxon>Neomicrococcus</taxon>
    </lineage>
</organism>
<name>A0A7W9DA24_9MICC</name>
<dbReference type="InterPro" id="IPR041916">
    <property type="entry name" value="Anti_sigma_zinc_sf"/>
</dbReference>
<dbReference type="RefSeq" id="WP_183640107.1">
    <property type="nucleotide sequence ID" value="NZ_JACHBL010000001.1"/>
</dbReference>
<evidence type="ECO:0000313" key="6">
    <source>
        <dbReference type="EMBL" id="MBB5597185.1"/>
    </source>
</evidence>
<keyword evidence="4" id="KW-0472">Membrane</keyword>
<dbReference type="Gene3D" id="1.10.10.1320">
    <property type="entry name" value="Anti-sigma factor, zinc-finger domain"/>
    <property type="match status" value="1"/>
</dbReference>
<keyword evidence="4" id="KW-0812">Transmembrane</keyword>
<evidence type="ECO:0000256" key="1">
    <source>
        <dbReference type="ARBA" id="ARBA00023015"/>
    </source>
</evidence>
<evidence type="ECO:0000259" key="5">
    <source>
        <dbReference type="Pfam" id="PF13490"/>
    </source>
</evidence>